<dbReference type="AlphaFoldDB" id="A0A1J0AD42"/>
<sequence length="129" mass="14355">MLSESIPTQIVLNPSAQMLGEFLLTDRPQPGSPVEVNGQLYTVLERRHCYQYRGGRYQLHKMALLVQTAHPDRNRWQGHWIIGNGQCKYNAQSELVRCAVNPLGSCQNCPSFEPASGTIRDGVSANPSC</sequence>
<evidence type="ECO:0000313" key="1">
    <source>
        <dbReference type="EMBL" id="APB33853.1"/>
    </source>
</evidence>
<organism evidence="1 2">
    <name type="scientific">Gloeomargarita lithophora Alchichica-D10</name>
    <dbReference type="NCBI Taxonomy" id="1188229"/>
    <lineage>
        <taxon>Bacteria</taxon>
        <taxon>Bacillati</taxon>
        <taxon>Cyanobacteriota</taxon>
        <taxon>Cyanophyceae</taxon>
        <taxon>Gloeomargaritales</taxon>
        <taxon>Gloeomargaritaceae</taxon>
        <taxon>Gloeomargarita</taxon>
    </lineage>
</organism>
<keyword evidence="2" id="KW-1185">Reference proteome</keyword>
<name>A0A1J0AD42_9CYAN</name>
<dbReference type="KEGG" id="glt:GlitD10_1530"/>
<dbReference type="STRING" id="1188229.GlitD10_1530"/>
<dbReference type="Pfam" id="PF20065">
    <property type="entry name" value="DUF6464"/>
    <property type="match status" value="1"/>
</dbReference>
<dbReference type="EMBL" id="CP017675">
    <property type="protein sequence ID" value="APB33853.1"/>
    <property type="molecule type" value="Genomic_DNA"/>
</dbReference>
<protein>
    <submittedName>
        <fullName evidence="1">Uncharacterized protein</fullName>
    </submittedName>
</protein>
<gene>
    <name evidence="1" type="ORF">GlitD10_1530</name>
</gene>
<dbReference type="RefSeq" id="WP_071454376.1">
    <property type="nucleotide sequence ID" value="NZ_CP017675.1"/>
</dbReference>
<evidence type="ECO:0000313" key="2">
    <source>
        <dbReference type="Proteomes" id="UP000180235"/>
    </source>
</evidence>
<proteinExistence type="predicted"/>
<dbReference type="InterPro" id="IPR045589">
    <property type="entry name" value="DUF6464"/>
</dbReference>
<dbReference type="OrthoDB" id="458077at2"/>
<dbReference type="Proteomes" id="UP000180235">
    <property type="component" value="Chromosome"/>
</dbReference>
<reference evidence="1 2" key="1">
    <citation type="submission" date="2016-10" db="EMBL/GenBank/DDBJ databases">
        <title>Description of Gloeomargarita lithophora gen. nov., sp. nov., a thylakoid-bearing basal-branching cyanobacterium with intracellular carbonates, and proposal for Gloeomargaritales ord. nov.</title>
        <authorList>
            <person name="Moreira D."/>
            <person name="Tavera R."/>
            <person name="Benzerara K."/>
            <person name="Skouri-Panet F."/>
            <person name="Couradeau E."/>
            <person name="Gerard E."/>
            <person name="Loussert C."/>
            <person name="Novelo E."/>
            <person name="Zivanovic Y."/>
            <person name="Lopez-Garcia P."/>
        </authorList>
    </citation>
    <scope>NUCLEOTIDE SEQUENCE [LARGE SCALE GENOMIC DNA]</scope>
    <source>
        <strain evidence="1 2">D10</strain>
    </source>
</reference>
<accession>A0A1J0AD42</accession>